<evidence type="ECO:0000259" key="9">
    <source>
        <dbReference type="Pfam" id="PF04068"/>
    </source>
</evidence>
<feature type="binding site" evidence="7">
    <location>
        <position position="22"/>
    </location>
    <ligand>
        <name>S-adenosyl-L-methionine</name>
        <dbReference type="ChEBI" id="CHEBI:59789"/>
    </ligand>
</feature>
<dbReference type="PANTHER" id="PTHR20426">
    <property type="entry name" value="RIBOSOME BIOGENESIS PROTEIN TSR3 HOMOLOG"/>
    <property type="match status" value="1"/>
</dbReference>
<evidence type="ECO:0000256" key="4">
    <source>
        <dbReference type="ARBA" id="ARBA00022552"/>
    </source>
</evidence>
<feature type="binding site" evidence="7">
    <location>
        <position position="113"/>
    </location>
    <ligand>
        <name>S-adenosyl-L-methionine</name>
        <dbReference type="ChEBI" id="CHEBI:59789"/>
    </ligand>
</feature>
<dbReference type="Pfam" id="PF04068">
    <property type="entry name" value="Fer4_RLI"/>
    <property type="match status" value="1"/>
</dbReference>
<dbReference type="PANTHER" id="PTHR20426:SF0">
    <property type="entry name" value="18S RRNA AMINOCARBOXYPROPYLTRANSFERASE"/>
    <property type="match status" value="1"/>
</dbReference>
<feature type="binding site" evidence="7">
    <location>
        <position position="94"/>
    </location>
    <ligand>
        <name>S-adenosyl-L-methionine</name>
        <dbReference type="ChEBI" id="CHEBI:59789"/>
    </ligand>
</feature>
<evidence type="ECO:0000256" key="5">
    <source>
        <dbReference type="ARBA" id="ARBA00022679"/>
    </source>
</evidence>
<keyword evidence="4 7" id="KW-0698">rRNA processing</keyword>
<evidence type="ECO:0000256" key="6">
    <source>
        <dbReference type="ARBA" id="ARBA00022691"/>
    </source>
</evidence>
<accession>A0A7G9YVV6</accession>
<evidence type="ECO:0000256" key="3">
    <source>
        <dbReference type="ARBA" id="ARBA00022517"/>
    </source>
</evidence>
<feature type="domain" description="16S/18S rRNA aminocarboxypropyltransferase Tsr3 C-terminal" evidence="8">
    <location>
        <begin position="46"/>
        <end position="171"/>
    </location>
</feature>
<dbReference type="AlphaFoldDB" id="A0A7G9YVV6"/>
<keyword evidence="3 7" id="KW-0690">Ribosome biogenesis</keyword>
<dbReference type="HAMAP" id="MF_01116">
    <property type="entry name" value="TSR3"/>
    <property type="match status" value="1"/>
</dbReference>
<comment type="subcellular location">
    <subcellularLocation>
        <location evidence="7">Cytoplasm</location>
    </subcellularLocation>
</comment>
<comment type="similarity">
    <text evidence="7">Belongs to the TDD superfamily. TSR3 family.</text>
</comment>
<evidence type="ECO:0000259" key="8">
    <source>
        <dbReference type="Pfam" id="PF04034"/>
    </source>
</evidence>
<dbReference type="InterPro" id="IPR007177">
    <property type="entry name" value="Tsr3_C"/>
</dbReference>
<comment type="caution">
    <text evidence="7">Lacks conserved residue(s) required for the propagation of feature annotation.</text>
</comment>
<comment type="function">
    <text evidence="7">Aminocarboxypropyltransferase that catalyzes the aminocarboxypropyl transfer on pseudouridine corresponding to position 914 in M.jannaschii 16S rRNA. It constitutes the last step in biosynthesis of the hypermodified N1-methyl-N3-(3-amino-3-carboxypropyl) pseudouridine (m1acp3-Psi).</text>
</comment>
<evidence type="ECO:0000313" key="10">
    <source>
        <dbReference type="EMBL" id="QNO52140.1"/>
    </source>
</evidence>
<keyword evidence="5 7" id="KW-0808">Transferase</keyword>
<dbReference type="EMBL" id="MT631502">
    <property type="protein sequence ID" value="QNO52140.1"/>
    <property type="molecule type" value="Genomic_DNA"/>
</dbReference>
<comment type="catalytic activity">
    <reaction evidence="7">
        <text>an N(1)-methylpseudouridine in rRNA + S-adenosyl-L-methionine = N(1)-methyl-N(3)-[(3S)-3-amino-3-carboxypropyl]pseudouridine in rRNA + S-methyl-5'-thioadenosine + H(+)</text>
        <dbReference type="Rhea" id="RHEA:63296"/>
        <dbReference type="Rhea" id="RHEA-COMP:11634"/>
        <dbReference type="Rhea" id="RHEA-COMP:16310"/>
        <dbReference type="ChEBI" id="CHEBI:15378"/>
        <dbReference type="ChEBI" id="CHEBI:17509"/>
        <dbReference type="ChEBI" id="CHEBI:59789"/>
        <dbReference type="ChEBI" id="CHEBI:74890"/>
        <dbReference type="ChEBI" id="CHEBI:146234"/>
        <dbReference type="EC" id="2.5.1.157"/>
    </reaction>
</comment>
<evidence type="ECO:0000256" key="1">
    <source>
        <dbReference type="ARBA" id="ARBA00014114"/>
    </source>
</evidence>
<organism evidence="10">
    <name type="scientific">Candidatus Methanophagaceae archaeon ANME-1 ERB6</name>
    <dbReference type="NCBI Taxonomy" id="2759912"/>
    <lineage>
        <taxon>Archaea</taxon>
        <taxon>Methanobacteriati</taxon>
        <taxon>Methanobacteriota</taxon>
        <taxon>Stenosarchaea group</taxon>
        <taxon>Methanomicrobia</taxon>
        <taxon>Candidatus Methanophagales</taxon>
        <taxon>Candidatus Methanophagaceae</taxon>
    </lineage>
</organism>
<sequence length="184" mass="20897">MNNLSMKLYAYDAGQCDPKKCTARKLARAGLIKSVKVMRKIPYNTILLAPIAEQALSPADKKSASSITVFDCSWDKIDTFEDTLRKLKRKKRALPYLIAANPTNYGKPFVLCSAEALAAALFIIGEHEQSQFILRGFKWGDEFLRLNVDRLLAYSRAKDSKEVVEMQKRFMDNLSLNKKTENKL</sequence>
<proteinExistence type="inferred from homology"/>
<dbReference type="Pfam" id="PF04034">
    <property type="entry name" value="Ribo_biogen_C"/>
    <property type="match status" value="1"/>
</dbReference>
<dbReference type="GO" id="GO:0005737">
    <property type="term" value="C:cytoplasm"/>
    <property type="evidence" value="ECO:0007669"/>
    <property type="project" value="UniProtKB-SubCell"/>
</dbReference>
<dbReference type="NCBIfam" id="NF002621">
    <property type="entry name" value="PRK02287.1"/>
    <property type="match status" value="1"/>
</dbReference>
<dbReference type="EC" id="2.5.1.157" evidence="7"/>
<dbReference type="GO" id="GO:0106388">
    <property type="term" value="F:rRNA small subunit aminocarboxypropyltransferase activity"/>
    <property type="evidence" value="ECO:0007669"/>
    <property type="project" value="UniProtKB-EC"/>
</dbReference>
<protein>
    <recommendedName>
        <fullName evidence="1 7">16S rRNA aminocarboxypropyltransferase</fullName>
        <ecNumber evidence="7">2.5.1.157</ecNumber>
    </recommendedName>
</protein>
<feature type="domain" description="RNase L inhibitor RLI-like possible metal-binding" evidence="9">
    <location>
        <begin position="6"/>
        <end position="38"/>
    </location>
</feature>
<dbReference type="InterPro" id="IPR007209">
    <property type="entry name" value="RNaseL-inhib-like_metal-bd_dom"/>
</dbReference>
<keyword evidence="6 7" id="KW-0949">S-adenosyl-L-methionine</keyword>
<reference evidence="10" key="1">
    <citation type="submission" date="2020-06" db="EMBL/GenBank/DDBJ databases">
        <title>Unique genomic features of the anaerobic methanotrophic archaea.</title>
        <authorList>
            <person name="Chadwick G.L."/>
            <person name="Skennerton C.T."/>
            <person name="Laso-Perez R."/>
            <person name="Leu A.O."/>
            <person name="Speth D.R."/>
            <person name="Yu H."/>
            <person name="Morgan-Lang C."/>
            <person name="Hatzenpichler R."/>
            <person name="Goudeau D."/>
            <person name="Malmstrom R."/>
            <person name="Brazelton W.J."/>
            <person name="Woyke T."/>
            <person name="Hallam S.J."/>
            <person name="Tyson G.W."/>
            <person name="Wegener G."/>
            <person name="Boetius A."/>
            <person name="Orphan V."/>
        </authorList>
    </citation>
    <scope>NUCLEOTIDE SEQUENCE</scope>
</reference>
<evidence type="ECO:0000256" key="2">
    <source>
        <dbReference type="ARBA" id="ARBA00022490"/>
    </source>
</evidence>
<dbReference type="InterPro" id="IPR022968">
    <property type="entry name" value="Tsr3-like"/>
</dbReference>
<gene>
    <name evidence="10" type="ORF">MDNCFBIC_00010</name>
</gene>
<dbReference type="GO" id="GO:1904047">
    <property type="term" value="F:S-adenosyl-L-methionine binding"/>
    <property type="evidence" value="ECO:0007669"/>
    <property type="project" value="UniProtKB-UniRule"/>
</dbReference>
<evidence type="ECO:0000256" key="7">
    <source>
        <dbReference type="HAMAP-Rule" id="MF_01116"/>
    </source>
</evidence>
<keyword evidence="2 7" id="KW-0963">Cytoplasm</keyword>
<name>A0A7G9YVV6_9EURY</name>
<dbReference type="GO" id="GO:0000455">
    <property type="term" value="P:enzyme-directed rRNA pseudouridine synthesis"/>
    <property type="evidence" value="ECO:0007669"/>
    <property type="project" value="UniProtKB-UniRule"/>
</dbReference>